<keyword evidence="3" id="KW-1185">Reference proteome</keyword>
<gene>
    <name evidence="2" type="ORF">LMF89_18675</name>
</gene>
<protein>
    <submittedName>
        <fullName evidence="2">N-acetyltransferase</fullName>
    </submittedName>
</protein>
<evidence type="ECO:0000313" key="3">
    <source>
        <dbReference type="Proteomes" id="UP001165492"/>
    </source>
</evidence>
<organism evidence="2 3">
    <name type="scientific">Pelosinus baikalensis</name>
    <dbReference type="NCBI Taxonomy" id="2892015"/>
    <lineage>
        <taxon>Bacteria</taxon>
        <taxon>Bacillati</taxon>
        <taxon>Bacillota</taxon>
        <taxon>Negativicutes</taxon>
        <taxon>Selenomonadales</taxon>
        <taxon>Sporomusaceae</taxon>
        <taxon>Pelosinus</taxon>
    </lineage>
</organism>
<dbReference type="SUPFAM" id="SSF55729">
    <property type="entry name" value="Acyl-CoA N-acyltransferases (Nat)"/>
    <property type="match status" value="1"/>
</dbReference>
<dbReference type="InterPro" id="IPR016181">
    <property type="entry name" value="Acyl_CoA_acyltransferase"/>
</dbReference>
<dbReference type="PROSITE" id="PS51186">
    <property type="entry name" value="GNAT"/>
    <property type="match status" value="1"/>
</dbReference>
<sequence length="181" mass="19687">MELRISHEQDLEQILAVHAAAFGGRKGEEIAHLVNDLLVDSTALPLLSIVATVTNSIVGHVIFSKAKLTNPDQAVSTVILAPLAIHPDFQCRGIGGKLIKYGLTKLLTAGVELVFVLGHPTYYPKHGFCVAGKHGFDAPYPIPDEHADAWMVQELRSGVIGSVRGRVQCSDVLNQPQHWRE</sequence>
<dbReference type="Proteomes" id="UP001165492">
    <property type="component" value="Unassembled WGS sequence"/>
</dbReference>
<dbReference type="CDD" id="cd04301">
    <property type="entry name" value="NAT_SF"/>
    <property type="match status" value="1"/>
</dbReference>
<name>A0ABS8HW24_9FIRM</name>
<dbReference type="Pfam" id="PF13527">
    <property type="entry name" value="Acetyltransf_9"/>
    <property type="match status" value="1"/>
</dbReference>
<accession>A0ABS8HW24</accession>
<evidence type="ECO:0000259" key="1">
    <source>
        <dbReference type="PROSITE" id="PS51186"/>
    </source>
</evidence>
<dbReference type="InterPro" id="IPR000182">
    <property type="entry name" value="GNAT_dom"/>
</dbReference>
<comment type="caution">
    <text evidence="2">The sequence shown here is derived from an EMBL/GenBank/DDBJ whole genome shotgun (WGS) entry which is preliminary data.</text>
</comment>
<dbReference type="EMBL" id="JAJHJB010000032">
    <property type="protein sequence ID" value="MCC5467362.1"/>
    <property type="molecule type" value="Genomic_DNA"/>
</dbReference>
<dbReference type="Gene3D" id="3.40.630.30">
    <property type="match status" value="1"/>
</dbReference>
<reference evidence="2" key="1">
    <citation type="submission" date="2021-11" db="EMBL/GenBank/DDBJ databases">
        <title>Description of a new species Pelosinus isolated from the bottom sediments of Lake Baikal.</title>
        <authorList>
            <person name="Zakharyuk A."/>
        </authorList>
    </citation>
    <scope>NUCLEOTIDE SEQUENCE</scope>
    <source>
        <strain evidence="2">Bkl1</strain>
    </source>
</reference>
<feature type="domain" description="N-acetyltransferase" evidence="1">
    <location>
        <begin position="1"/>
        <end position="156"/>
    </location>
</feature>
<dbReference type="RefSeq" id="WP_229536374.1">
    <property type="nucleotide sequence ID" value="NZ_JAJHJB010000032.1"/>
</dbReference>
<proteinExistence type="predicted"/>
<evidence type="ECO:0000313" key="2">
    <source>
        <dbReference type="EMBL" id="MCC5467362.1"/>
    </source>
</evidence>